<reference evidence="3" key="1">
    <citation type="journal article" date="2015" name="Nature">
        <title>Complex archaea that bridge the gap between prokaryotes and eukaryotes.</title>
        <authorList>
            <person name="Spang A."/>
            <person name="Saw J.H."/>
            <person name="Jorgensen S.L."/>
            <person name="Zaremba-Niedzwiedzka K."/>
            <person name="Martijn J."/>
            <person name="Lind A.E."/>
            <person name="van Eijk R."/>
            <person name="Schleper C."/>
            <person name="Guy L."/>
            <person name="Ettema T.J."/>
        </authorList>
    </citation>
    <scope>NUCLEOTIDE SEQUENCE</scope>
</reference>
<feature type="region of interest" description="Disordered" evidence="1">
    <location>
        <begin position="141"/>
        <end position="169"/>
    </location>
</feature>
<feature type="compositionally biased region" description="Polar residues" evidence="1">
    <location>
        <begin position="150"/>
        <end position="162"/>
    </location>
</feature>
<dbReference type="InterPro" id="IPR006805">
    <property type="entry name" value="Anth_synth_I_N"/>
</dbReference>
<organism evidence="3">
    <name type="scientific">marine sediment metagenome</name>
    <dbReference type="NCBI Taxonomy" id="412755"/>
    <lineage>
        <taxon>unclassified sequences</taxon>
        <taxon>metagenomes</taxon>
        <taxon>ecological metagenomes</taxon>
    </lineage>
</organism>
<dbReference type="Gene3D" id="3.60.120.10">
    <property type="entry name" value="Anthranilate synthase"/>
    <property type="match status" value="1"/>
</dbReference>
<feature type="non-terminal residue" evidence="3">
    <location>
        <position position="169"/>
    </location>
</feature>
<protein>
    <recommendedName>
        <fullName evidence="2">Anthranilate synthase component I N-terminal domain-containing protein</fullName>
    </recommendedName>
</protein>
<dbReference type="SUPFAM" id="SSF56322">
    <property type="entry name" value="ADC synthase"/>
    <property type="match status" value="1"/>
</dbReference>
<accession>A0A0F9CXJ6</accession>
<dbReference type="AlphaFoldDB" id="A0A0F9CXJ6"/>
<proteinExistence type="predicted"/>
<dbReference type="EMBL" id="LAZR01044461">
    <property type="protein sequence ID" value="KKL04593.1"/>
    <property type="molecule type" value="Genomic_DNA"/>
</dbReference>
<evidence type="ECO:0000313" key="3">
    <source>
        <dbReference type="EMBL" id="KKL04593.1"/>
    </source>
</evidence>
<sequence length="169" mass="18793">MNDERPPSLRSLGRICDEPYGFWLDSALADDRLGQNSFWGTDPFLILRSSGTAIELWTRGGTHRFSGSPFETLRQLLRDYHHMGPARGASGGAVGYFAYELKRFVEELPQRAADDLGLPECYLCFYKRIARFDPRPLAAAGSAVPRHSPMDNTDASPSSFTSAGYKRAV</sequence>
<evidence type="ECO:0000256" key="1">
    <source>
        <dbReference type="SAM" id="MobiDB-lite"/>
    </source>
</evidence>
<evidence type="ECO:0000259" key="2">
    <source>
        <dbReference type="Pfam" id="PF04715"/>
    </source>
</evidence>
<comment type="caution">
    <text evidence="3">The sequence shown here is derived from an EMBL/GenBank/DDBJ whole genome shotgun (WGS) entry which is preliminary data.</text>
</comment>
<name>A0A0F9CXJ6_9ZZZZ</name>
<feature type="domain" description="Anthranilate synthase component I N-terminal" evidence="2">
    <location>
        <begin position="14"/>
        <end position="133"/>
    </location>
</feature>
<dbReference type="Pfam" id="PF04715">
    <property type="entry name" value="Anth_synt_I_N"/>
    <property type="match status" value="1"/>
</dbReference>
<gene>
    <name evidence="3" type="ORF">LCGC14_2614530</name>
</gene>
<dbReference type="InterPro" id="IPR005801">
    <property type="entry name" value="ADC_synthase"/>
</dbReference>